<keyword evidence="5" id="KW-0175">Coiled coil</keyword>
<evidence type="ECO:0000256" key="1">
    <source>
        <dbReference type="ARBA" id="ARBA00004141"/>
    </source>
</evidence>
<dbReference type="InterPro" id="IPR027359">
    <property type="entry name" value="Volt_channel_dom_sf"/>
</dbReference>
<feature type="coiled-coil region" evidence="5">
    <location>
        <begin position="292"/>
        <end position="333"/>
    </location>
</feature>
<evidence type="ECO:0000313" key="8">
    <source>
        <dbReference type="Proteomes" id="UP000322699"/>
    </source>
</evidence>
<evidence type="ECO:0000256" key="6">
    <source>
        <dbReference type="SAM" id="Phobius"/>
    </source>
</evidence>
<dbReference type="EMBL" id="VRLW01000001">
    <property type="protein sequence ID" value="KAA1260287.1"/>
    <property type="molecule type" value="Genomic_DNA"/>
</dbReference>
<evidence type="ECO:0000256" key="5">
    <source>
        <dbReference type="SAM" id="Coils"/>
    </source>
</evidence>
<feature type="transmembrane region" description="Helical" evidence="6">
    <location>
        <begin position="159"/>
        <end position="180"/>
    </location>
</feature>
<evidence type="ECO:0008006" key="9">
    <source>
        <dbReference type="Google" id="ProtNLM"/>
    </source>
</evidence>
<evidence type="ECO:0000313" key="7">
    <source>
        <dbReference type="EMBL" id="KAA1260287.1"/>
    </source>
</evidence>
<organism evidence="7 8">
    <name type="scientific">Rubripirellula obstinata</name>
    <dbReference type="NCBI Taxonomy" id="406547"/>
    <lineage>
        <taxon>Bacteria</taxon>
        <taxon>Pseudomonadati</taxon>
        <taxon>Planctomycetota</taxon>
        <taxon>Planctomycetia</taxon>
        <taxon>Pirellulales</taxon>
        <taxon>Pirellulaceae</taxon>
        <taxon>Rubripirellula</taxon>
    </lineage>
</organism>
<keyword evidence="2 6" id="KW-0812">Transmembrane</keyword>
<comment type="subcellular location">
    <subcellularLocation>
        <location evidence="1">Membrane</location>
        <topology evidence="1">Multi-pass membrane protein</topology>
    </subcellularLocation>
</comment>
<feature type="transmembrane region" description="Helical" evidence="6">
    <location>
        <begin position="20"/>
        <end position="40"/>
    </location>
</feature>
<evidence type="ECO:0000256" key="3">
    <source>
        <dbReference type="ARBA" id="ARBA00022989"/>
    </source>
</evidence>
<protein>
    <recommendedName>
        <fullName evidence="9">Potassium channel protein</fullName>
    </recommendedName>
</protein>
<dbReference type="OrthoDB" id="210533at2"/>
<feature type="transmembrane region" description="Helical" evidence="6">
    <location>
        <begin position="227"/>
        <end position="247"/>
    </location>
</feature>
<proteinExistence type="predicted"/>
<keyword evidence="4 6" id="KW-0472">Membrane</keyword>
<sequence length="338" mass="39765">MNRLHRNDVRYWIAARAAPVMFTVALVFLICQAVLVVIWVDVPNLSENALVAIDPASPEADQVRRLIKKDVIDQRIARVTSMVMLVVWVIVIFEAVCHWTTRPWNASMRRFHGFSLLFCVCPSLRMCARSPEMNHRLWLPGLGWRQPNRRLRKRLQKRFSLPMIVIALLIMPVLIIEFFMKAQVAQYTWLRLVLHIGTGVIWFAFAFEFILMVSVADKKLAYCKKHWIDLAIIALPIFSFLRSFQWLRATRASRLLKLKHVTQLARVYRLRGTAVKAFRALIFLDLFQRLAYKNPERAIEKLSRRLAEVETEAKVIRRKITRLQRRRDEQNSDQNDFD</sequence>
<dbReference type="Gene3D" id="1.20.120.350">
    <property type="entry name" value="Voltage-gated potassium channels. Chain C"/>
    <property type="match status" value="1"/>
</dbReference>
<keyword evidence="3 6" id="KW-1133">Transmembrane helix</keyword>
<dbReference type="Proteomes" id="UP000322699">
    <property type="component" value="Unassembled WGS sequence"/>
</dbReference>
<dbReference type="GO" id="GO:0016020">
    <property type="term" value="C:membrane"/>
    <property type="evidence" value="ECO:0007669"/>
    <property type="project" value="UniProtKB-SubCell"/>
</dbReference>
<evidence type="ECO:0000256" key="4">
    <source>
        <dbReference type="ARBA" id="ARBA00023136"/>
    </source>
</evidence>
<gene>
    <name evidence="7" type="ORF">LF1_28260</name>
</gene>
<reference evidence="7 8" key="1">
    <citation type="submission" date="2019-08" db="EMBL/GenBank/DDBJ databases">
        <title>Deep-cultivation of Planctomycetes and their phenomic and genomic characterization uncovers novel biology.</title>
        <authorList>
            <person name="Wiegand S."/>
            <person name="Jogler M."/>
            <person name="Boedeker C."/>
            <person name="Pinto D."/>
            <person name="Vollmers J."/>
            <person name="Rivas-Marin E."/>
            <person name="Kohn T."/>
            <person name="Peeters S.H."/>
            <person name="Heuer A."/>
            <person name="Rast P."/>
            <person name="Oberbeckmann S."/>
            <person name="Bunk B."/>
            <person name="Jeske O."/>
            <person name="Meyerdierks A."/>
            <person name="Storesund J.E."/>
            <person name="Kallscheuer N."/>
            <person name="Luecker S."/>
            <person name="Lage O.M."/>
            <person name="Pohl T."/>
            <person name="Merkel B.J."/>
            <person name="Hornburger P."/>
            <person name="Mueller R.-W."/>
            <person name="Bruemmer F."/>
            <person name="Labrenz M."/>
            <person name="Spormann A.M."/>
            <person name="Op Den Camp H."/>
            <person name="Overmann J."/>
            <person name="Amann R."/>
            <person name="Jetten M.S.M."/>
            <person name="Mascher T."/>
            <person name="Medema M.H."/>
            <person name="Devos D.P."/>
            <person name="Kaster A.-K."/>
            <person name="Ovreas L."/>
            <person name="Rohde M."/>
            <person name="Galperin M.Y."/>
            <person name="Jogler C."/>
        </authorList>
    </citation>
    <scope>NUCLEOTIDE SEQUENCE [LARGE SCALE GENOMIC DNA]</scope>
    <source>
        <strain evidence="7 8">LF1</strain>
    </source>
</reference>
<dbReference type="AlphaFoldDB" id="A0A5B1CGG9"/>
<accession>A0A5B1CGG9</accession>
<feature type="transmembrane region" description="Helical" evidence="6">
    <location>
        <begin position="192"/>
        <end position="215"/>
    </location>
</feature>
<feature type="transmembrane region" description="Helical" evidence="6">
    <location>
        <begin position="76"/>
        <end position="100"/>
    </location>
</feature>
<comment type="caution">
    <text evidence="7">The sequence shown here is derived from an EMBL/GenBank/DDBJ whole genome shotgun (WGS) entry which is preliminary data.</text>
</comment>
<dbReference type="RefSeq" id="WP_068259490.1">
    <property type="nucleotide sequence ID" value="NZ_LWSK01000010.1"/>
</dbReference>
<name>A0A5B1CGG9_9BACT</name>
<keyword evidence="8" id="KW-1185">Reference proteome</keyword>
<evidence type="ECO:0000256" key="2">
    <source>
        <dbReference type="ARBA" id="ARBA00022692"/>
    </source>
</evidence>